<reference evidence="1" key="1">
    <citation type="submission" date="2020-10" db="EMBL/GenBank/DDBJ databases">
        <authorList>
            <person name="Gilroy R."/>
        </authorList>
    </citation>
    <scope>NUCLEOTIDE SEQUENCE</scope>
    <source>
        <strain evidence="1">ChiSjej2B20-13462</strain>
    </source>
</reference>
<dbReference type="AlphaFoldDB" id="A0A9D0Z6N8"/>
<accession>A0A9D0Z6N8</accession>
<dbReference type="EMBL" id="DVFN01000067">
    <property type="protein sequence ID" value="HIQ69586.1"/>
    <property type="molecule type" value="Genomic_DNA"/>
</dbReference>
<gene>
    <name evidence="1" type="ORF">IAA67_04555</name>
</gene>
<evidence type="ECO:0000313" key="2">
    <source>
        <dbReference type="Proteomes" id="UP000886874"/>
    </source>
</evidence>
<organism evidence="1 2">
    <name type="scientific">Candidatus Avoscillospira stercorigallinarum</name>
    <dbReference type="NCBI Taxonomy" id="2840708"/>
    <lineage>
        <taxon>Bacteria</taxon>
        <taxon>Bacillati</taxon>
        <taxon>Bacillota</taxon>
        <taxon>Clostridia</taxon>
        <taxon>Eubacteriales</taxon>
        <taxon>Oscillospiraceae</taxon>
        <taxon>Oscillospiraceae incertae sedis</taxon>
        <taxon>Candidatus Avoscillospira</taxon>
    </lineage>
</organism>
<evidence type="ECO:0000313" key="1">
    <source>
        <dbReference type="EMBL" id="HIQ69586.1"/>
    </source>
</evidence>
<feature type="non-terminal residue" evidence="1">
    <location>
        <position position="138"/>
    </location>
</feature>
<dbReference type="Proteomes" id="UP000886874">
    <property type="component" value="Unassembled WGS sequence"/>
</dbReference>
<dbReference type="InterPro" id="IPR012441">
    <property type="entry name" value="DUF1643"/>
</dbReference>
<sequence length="138" mass="15827">MLVERDTIKCEAIFDDTHMHRFLWKKVWSREKPLAAVIMLNPCLSDNIIADTTTNLVVNNIARLERFGGVVILNLYSKLTAKLNFRWNSEEELNDPDNDVYIQKAANECQTVIIAWGRAVEISRRASVRANQVLALLQ</sequence>
<proteinExistence type="predicted"/>
<comment type="caution">
    <text evidence="1">The sequence shown here is derived from an EMBL/GenBank/DDBJ whole genome shotgun (WGS) entry which is preliminary data.</text>
</comment>
<reference evidence="1" key="2">
    <citation type="journal article" date="2021" name="PeerJ">
        <title>Extensive microbial diversity within the chicken gut microbiome revealed by metagenomics and culture.</title>
        <authorList>
            <person name="Gilroy R."/>
            <person name="Ravi A."/>
            <person name="Getino M."/>
            <person name="Pursley I."/>
            <person name="Horton D.L."/>
            <person name="Alikhan N.F."/>
            <person name="Baker D."/>
            <person name="Gharbi K."/>
            <person name="Hall N."/>
            <person name="Watson M."/>
            <person name="Adriaenssens E.M."/>
            <person name="Foster-Nyarko E."/>
            <person name="Jarju S."/>
            <person name="Secka A."/>
            <person name="Antonio M."/>
            <person name="Oren A."/>
            <person name="Chaudhuri R.R."/>
            <person name="La Ragione R."/>
            <person name="Hildebrand F."/>
            <person name="Pallen M.J."/>
        </authorList>
    </citation>
    <scope>NUCLEOTIDE SEQUENCE</scope>
    <source>
        <strain evidence="1">ChiSjej2B20-13462</strain>
    </source>
</reference>
<protein>
    <submittedName>
        <fullName evidence="1">DUF1643 domain-containing protein</fullName>
    </submittedName>
</protein>
<name>A0A9D0Z6N8_9FIRM</name>
<dbReference type="Pfam" id="PF07799">
    <property type="entry name" value="DUF1643"/>
    <property type="match status" value="1"/>
</dbReference>